<evidence type="ECO:0000256" key="3">
    <source>
        <dbReference type="ARBA" id="ARBA00022827"/>
    </source>
</evidence>
<evidence type="ECO:0000256" key="2">
    <source>
        <dbReference type="ARBA" id="ARBA00022630"/>
    </source>
</evidence>
<reference evidence="7" key="1">
    <citation type="submission" date="2016-06" db="EMBL/GenBank/DDBJ databases">
        <authorList>
            <person name="Varghese N."/>
            <person name="Submissions Spin"/>
        </authorList>
    </citation>
    <scope>NUCLEOTIDE SEQUENCE [LARGE SCALE GENOMIC DNA]</scope>
    <source>
        <strain evidence="7">DSM 44100</strain>
    </source>
</reference>
<gene>
    <name evidence="6" type="ORF">GA0070216_105370</name>
</gene>
<keyword evidence="4" id="KW-0560">Oxidoreductase</keyword>
<evidence type="ECO:0000259" key="5">
    <source>
        <dbReference type="Pfam" id="PF01266"/>
    </source>
</evidence>
<dbReference type="PANTHER" id="PTHR10961:SF7">
    <property type="entry name" value="FAD DEPENDENT OXIDOREDUCTASE DOMAIN-CONTAINING PROTEIN"/>
    <property type="match status" value="1"/>
</dbReference>
<protein>
    <submittedName>
        <fullName evidence="6">Glycine/D-amino acid oxidase (Deaminating)</fullName>
    </submittedName>
</protein>
<organism evidence="6 7">
    <name type="scientific">Micromonospora matsumotoense</name>
    <dbReference type="NCBI Taxonomy" id="121616"/>
    <lineage>
        <taxon>Bacteria</taxon>
        <taxon>Bacillati</taxon>
        <taxon>Actinomycetota</taxon>
        <taxon>Actinomycetes</taxon>
        <taxon>Micromonosporales</taxon>
        <taxon>Micromonosporaceae</taxon>
        <taxon>Micromonospora</taxon>
    </lineage>
</organism>
<dbReference type="InterPro" id="IPR006076">
    <property type="entry name" value="FAD-dep_OxRdtase"/>
</dbReference>
<comment type="cofactor">
    <cofactor evidence="1">
        <name>FAD</name>
        <dbReference type="ChEBI" id="CHEBI:57692"/>
    </cofactor>
</comment>
<name>A0A1C4Y4K9_9ACTN</name>
<proteinExistence type="predicted"/>
<feature type="domain" description="FAD dependent oxidoreductase" evidence="5">
    <location>
        <begin position="5"/>
        <end position="337"/>
    </location>
</feature>
<dbReference type="Gene3D" id="3.50.50.60">
    <property type="entry name" value="FAD/NAD(P)-binding domain"/>
    <property type="match status" value="1"/>
</dbReference>
<dbReference type="STRING" id="121616.GA0070216_105370"/>
<dbReference type="Proteomes" id="UP000198797">
    <property type="component" value="Unassembled WGS sequence"/>
</dbReference>
<keyword evidence="3" id="KW-0274">FAD</keyword>
<dbReference type="InterPro" id="IPR045170">
    <property type="entry name" value="MTOX"/>
</dbReference>
<accession>A0A1C4Y4K9</accession>
<dbReference type="GO" id="GO:0008115">
    <property type="term" value="F:sarcosine oxidase activity"/>
    <property type="evidence" value="ECO:0007669"/>
    <property type="project" value="TreeGrafter"/>
</dbReference>
<dbReference type="Pfam" id="PF01266">
    <property type="entry name" value="DAO"/>
    <property type="match status" value="1"/>
</dbReference>
<sequence length="352" mass="35627">MTELRVLVVGAGLAGVLLARRLQDAGAEAVLIGTATDSPTGGYRDATAASGGLVRAFEPEPAARALAAASLAELRGDPGLAAEAGWRRTGSLYLLDPDTVAGGGVGAGAGAAAVDAEVLTAAEAARRFGVDGLPEHAVGIWERRAGHVVPDRLRRAVLAGLTRTEAVPMARLDGDTVELRDGRRLAGDLVVVAAGAWTPGLLRAAGLATCLRTKHIQYAHHAVRRADLPSFVDETSGLYGRPAGPGRFLLGLPSSRWDVDPAAPAPDAELAARVRAVAALRLPGLDPRPVGPPVSAADCYSEPPGLALRAVSGTVHTFTGGSGGAAKTALAASRRAASALLDHPSSVGVPTG</sequence>
<evidence type="ECO:0000256" key="1">
    <source>
        <dbReference type="ARBA" id="ARBA00001974"/>
    </source>
</evidence>
<dbReference type="EMBL" id="FMCU01000005">
    <property type="protein sequence ID" value="SCF15655.1"/>
    <property type="molecule type" value="Genomic_DNA"/>
</dbReference>
<dbReference type="SUPFAM" id="SSF51905">
    <property type="entry name" value="FAD/NAD(P)-binding domain"/>
    <property type="match status" value="1"/>
</dbReference>
<dbReference type="GO" id="GO:0050660">
    <property type="term" value="F:flavin adenine dinucleotide binding"/>
    <property type="evidence" value="ECO:0007669"/>
    <property type="project" value="InterPro"/>
</dbReference>
<dbReference type="Gene3D" id="3.30.9.10">
    <property type="entry name" value="D-Amino Acid Oxidase, subunit A, domain 2"/>
    <property type="match status" value="1"/>
</dbReference>
<dbReference type="AlphaFoldDB" id="A0A1C4Y4K9"/>
<evidence type="ECO:0000256" key="4">
    <source>
        <dbReference type="ARBA" id="ARBA00023002"/>
    </source>
</evidence>
<dbReference type="InterPro" id="IPR036188">
    <property type="entry name" value="FAD/NAD-bd_sf"/>
</dbReference>
<dbReference type="RefSeq" id="WP_091245042.1">
    <property type="nucleotide sequence ID" value="NZ_FMCU01000005.1"/>
</dbReference>
<keyword evidence="7" id="KW-1185">Reference proteome</keyword>
<keyword evidence="2" id="KW-0285">Flavoprotein</keyword>
<dbReference type="OrthoDB" id="9806452at2"/>
<dbReference type="PANTHER" id="PTHR10961">
    <property type="entry name" value="PEROXISOMAL SARCOSINE OXIDASE"/>
    <property type="match status" value="1"/>
</dbReference>
<evidence type="ECO:0000313" key="7">
    <source>
        <dbReference type="Proteomes" id="UP000198797"/>
    </source>
</evidence>
<evidence type="ECO:0000313" key="6">
    <source>
        <dbReference type="EMBL" id="SCF15655.1"/>
    </source>
</evidence>